<dbReference type="EMBL" id="NFDQ01000070">
    <property type="protein sequence ID" value="OTY74000.1"/>
    <property type="molecule type" value="Genomic_DNA"/>
</dbReference>
<gene>
    <name evidence="1" type="ORF">BK749_16085</name>
</gene>
<evidence type="ECO:0000313" key="2">
    <source>
        <dbReference type="Proteomes" id="UP000194911"/>
    </source>
</evidence>
<evidence type="ECO:0000313" key="1">
    <source>
        <dbReference type="EMBL" id="OTY74000.1"/>
    </source>
</evidence>
<reference evidence="1 2" key="1">
    <citation type="submission" date="2016-10" db="EMBL/GenBank/DDBJ databases">
        <title>Comparative genomics of Bacillus thuringiensis reveals a path to pathogens against multiple invertebrate hosts.</title>
        <authorList>
            <person name="Zheng J."/>
            <person name="Gao Q."/>
            <person name="Liu H."/>
            <person name="Peng D."/>
            <person name="Ruan L."/>
            <person name="Sun M."/>
        </authorList>
    </citation>
    <scope>NUCLEOTIDE SEQUENCE [LARGE SCALE GENOMIC DNA]</scope>
    <source>
        <strain evidence="1">BGSC 4CE1</strain>
    </source>
</reference>
<sequence>MVSLEEKGLLNSLLDEGLCIIESSVKIGSGSIEKYQITANSLGKIFFEIFENHNSDLFRFLENKKSYQELLKFYDEAPPLPLVGEFLGDIGSYISRKVESNSNCEVLKMTKVTSIQLRKDGLYEVNYAPVFYPKESQKIIAEKVLYNVGGMQPQLSSMLDNIDDRKIVYSEDFIQGIFDRKLEGLLSSNSEGINISIIGNSHSAFSTLYRLKNQFGLLNNKKVKINMLYRSPLRLFYNSVQEAIADGYSFSDEDICPSSNRVNRYSGLRYDSFKLVKEILNGTFNNFFFRKANSVSKEELSNSDLIIVCTGYRSHKINLLDDDNSPLEFLYEHDFIKMNESCNPLLSDGRELKNFYQYGLGAGLNTGGKNFGETSYKGKIDGVWVYQHLIPERIFGKEFLESNIVKSGETV</sequence>
<dbReference type="Proteomes" id="UP000194911">
    <property type="component" value="Unassembled WGS sequence"/>
</dbReference>
<organism evidence="1 2">
    <name type="scientific">Bacillus thuringiensis serovar vazensis</name>
    <dbReference type="NCBI Taxonomy" id="180867"/>
    <lineage>
        <taxon>Bacteria</taxon>
        <taxon>Bacillati</taxon>
        <taxon>Bacillota</taxon>
        <taxon>Bacilli</taxon>
        <taxon>Bacillales</taxon>
        <taxon>Bacillaceae</taxon>
        <taxon>Bacillus</taxon>
        <taxon>Bacillus cereus group</taxon>
    </lineage>
</organism>
<accession>A0A243CUW4</accession>
<comment type="caution">
    <text evidence="1">The sequence shown here is derived from an EMBL/GenBank/DDBJ whole genome shotgun (WGS) entry which is preliminary data.</text>
</comment>
<dbReference type="AlphaFoldDB" id="A0A243CUW4"/>
<proteinExistence type="predicted"/>
<dbReference type="RefSeq" id="WP_000253968.1">
    <property type="nucleotide sequence ID" value="NZ_NFDQ01000070.1"/>
</dbReference>
<protein>
    <submittedName>
        <fullName evidence="1">Uncharacterized protein</fullName>
    </submittedName>
</protein>
<name>A0A243CUW4_BACTU</name>